<evidence type="ECO:0000313" key="6">
    <source>
        <dbReference type="Proteomes" id="UP000287394"/>
    </source>
</evidence>
<evidence type="ECO:0000256" key="3">
    <source>
        <dbReference type="ARBA" id="ARBA00022989"/>
    </source>
</evidence>
<dbReference type="PANTHER" id="PTHR23514:SF13">
    <property type="entry name" value="INNER MEMBRANE PROTEIN YBJJ"/>
    <property type="match status" value="1"/>
</dbReference>
<dbReference type="Pfam" id="PF07690">
    <property type="entry name" value="MFS_1"/>
    <property type="match status" value="1"/>
</dbReference>
<name>A0A402D5B3_9BACT</name>
<dbReference type="CDD" id="cd17393">
    <property type="entry name" value="MFS_MosC_like"/>
    <property type="match status" value="1"/>
</dbReference>
<dbReference type="InterPro" id="IPR036259">
    <property type="entry name" value="MFS_trans_sf"/>
</dbReference>
<gene>
    <name evidence="5" type="ORF">CCAX7_19150</name>
</gene>
<keyword evidence="4" id="KW-0472">Membrane</keyword>
<dbReference type="RefSeq" id="WP_119324667.1">
    <property type="nucleotide sequence ID" value="NZ_AP025739.1"/>
</dbReference>
<proteinExistence type="predicted"/>
<sequence length="402" mass="40753">MTLASETRGGKVAEREGKRWRDRIAVAAVFFLNGLAMASWVSRIPAVQERLAASTGVLGLALLAIAVGALIAMPVTGWLAARWGNQRMAMAGLILLCAALPLAALAPSALLLGLALLLLGMGNGTTDVSQNAEAVLVERGWGRPIMSSFHALWSIGGVFGAALGGWVAQRGVSPVIHLSITAALVLAAGAVAVSRMPRPEPGEHEMRDTEAHPFALPSRALLAIGAVAFCSMLTEGAMSDWSGIYLHKNLHTGAGVAAAGYALFAAAMSAGRIAGDFLTHRLGPVRIVRYGGLLAAAGLGVALIVGQTWAALAGFALIGLGVAIIVPLAFSAAGNTQGMAPSAGIAAVSTTGYFGFLAGPPLIGFIAEGITLRGALGVVALLCLLVSGLARSVSHASGEPNP</sequence>
<evidence type="ECO:0000256" key="1">
    <source>
        <dbReference type="ARBA" id="ARBA00004651"/>
    </source>
</evidence>
<organism evidence="5 6">
    <name type="scientific">Capsulimonas corticalis</name>
    <dbReference type="NCBI Taxonomy" id="2219043"/>
    <lineage>
        <taxon>Bacteria</taxon>
        <taxon>Bacillati</taxon>
        <taxon>Armatimonadota</taxon>
        <taxon>Armatimonadia</taxon>
        <taxon>Capsulimonadales</taxon>
        <taxon>Capsulimonadaceae</taxon>
        <taxon>Capsulimonas</taxon>
    </lineage>
</organism>
<dbReference type="OrthoDB" id="9809599at2"/>
<dbReference type="GO" id="GO:0005886">
    <property type="term" value="C:plasma membrane"/>
    <property type="evidence" value="ECO:0007669"/>
    <property type="project" value="UniProtKB-SubCell"/>
</dbReference>
<dbReference type="Gene3D" id="1.20.1250.20">
    <property type="entry name" value="MFS general substrate transporter like domains"/>
    <property type="match status" value="2"/>
</dbReference>
<dbReference type="SUPFAM" id="SSF103473">
    <property type="entry name" value="MFS general substrate transporter"/>
    <property type="match status" value="1"/>
</dbReference>
<keyword evidence="2" id="KW-0812">Transmembrane</keyword>
<dbReference type="PROSITE" id="PS50850">
    <property type="entry name" value="MFS"/>
    <property type="match status" value="1"/>
</dbReference>
<comment type="subcellular location">
    <subcellularLocation>
        <location evidence="1">Cell membrane</location>
        <topology evidence="1">Multi-pass membrane protein</topology>
    </subcellularLocation>
</comment>
<dbReference type="InterPro" id="IPR020846">
    <property type="entry name" value="MFS_dom"/>
</dbReference>
<dbReference type="GO" id="GO:0022857">
    <property type="term" value="F:transmembrane transporter activity"/>
    <property type="evidence" value="ECO:0007669"/>
    <property type="project" value="InterPro"/>
</dbReference>
<keyword evidence="3" id="KW-1133">Transmembrane helix</keyword>
<evidence type="ECO:0000256" key="4">
    <source>
        <dbReference type="ARBA" id="ARBA00023136"/>
    </source>
</evidence>
<evidence type="ECO:0000256" key="2">
    <source>
        <dbReference type="ARBA" id="ARBA00022692"/>
    </source>
</evidence>
<evidence type="ECO:0000313" key="5">
    <source>
        <dbReference type="EMBL" id="BDI29864.1"/>
    </source>
</evidence>
<dbReference type="InterPro" id="IPR011701">
    <property type="entry name" value="MFS"/>
</dbReference>
<keyword evidence="6" id="KW-1185">Reference proteome</keyword>
<dbReference type="PANTHER" id="PTHR23514">
    <property type="entry name" value="BYPASS OF STOP CODON PROTEIN 6"/>
    <property type="match status" value="1"/>
</dbReference>
<dbReference type="EMBL" id="AP025739">
    <property type="protein sequence ID" value="BDI29864.1"/>
    <property type="molecule type" value="Genomic_DNA"/>
</dbReference>
<dbReference type="InterPro" id="IPR051788">
    <property type="entry name" value="MFS_Transporter"/>
</dbReference>
<reference evidence="5 6" key="1">
    <citation type="journal article" date="2019" name="Int. J. Syst. Evol. Microbiol.">
        <title>Capsulimonas corticalis gen. nov., sp. nov., an aerobic capsulated bacterium, of a novel bacterial order, Capsulimonadales ord. nov., of the class Armatimonadia of the phylum Armatimonadetes.</title>
        <authorList>
            <person name="Li J."/>
            <person name="Kudo C."/>
            <person name="Tonouchi A."/>
        </authorList>
    </citation>
    <scope>NUCLEOTIDE SEQUENCE [LARGE SCALE GENOMIC DNA]</scope>
    <source>
        <strain evidence="5 6">AX-7</strain>
    </source>
</reference>
<dbReference type="Proteomes" id="UP000287394">
    <property type="component" value="Chromosome"/>
</dbReference>
<accession>A0A402D5B3</accession>
<dbReference type="KEGG" id="ccot:CCAX7_19150"/>
<protein>
    <submittedName>
        <fullName evidence="5">MFS transporter</fullName>
    </submittedName>
</protein>
<dbReference type="AlphaFoldDB" id="A0A402D5B3"/>